<keyword evidence="17" id="KW-1185">Reference proteome</keyword>
<feature type="compositionally biased region" description="Basic residues" evidence="13">
    <location>
        <begin position="1014"/>
        <end position="1025"/>
    </location>
</feature>
<feature type="domain" description="Protein kinase" evidence="15">
    <location>
        <begin position="444"/>
        <end position="748"/>
    </location>
</feature>
<feature type="region of interest" description="Disordered" evidence="13">
    <location>
        <begin position="87"/>
        <end position="413"/>
    </location>
</feature>
<evidence type="ECO:0000256" key="6">
    <source>
        <dbReference type="ARBA" id="ARBA00022777"/>
    </source>
</evidence>
<evidence type="ECO:0000256" key="11">
    <source>
        <dbReference type="ARBA" id="ARBA00049280"/>
    </source>
</evidence>
<feature type="compositionally biased region" description="Low complexity" evidence="13">
    <location>
        <begin position="841"/>
        <end position="872"/>
    </location>
</feature>
<feature type="compositionally biased region" description="Basic and acidic residues" evidence="13">
    <location>
        <begin position="37"/>
        <end position="52"/>
    </location>
</feature>
<dbReference type="InterPro" id="IPR000719">
    <property type="entry name" value="Prot_kinase_dom"/>
</dbReference>
<feature type="compositionally biased region" description="Polar residues" evidence="13">
    <location>
        <begin position="59"/>
        <end position="72"/>
    </location>
</feature>
<feature type="compositionally biased region" description="Polar residues" evidence="13">
    <location>
        <begin position="1116"/>
        <end position="1129"/>
    </location>
</feature>
<evidence type="ECO:0000256" key="7">
    <source>
        <dbReference type="ARBA" id="ARBA00022840"/>
    </source>
</evidence>
<dbReference type="EMBL" id="VXIV02002351">
    <property type="protein sequence ID" value="KAF6026094.1"/>
    <property type="molecule type" value="Genomic_DNA"/>
</dbReference>
<dbReference type="Gene3D" id="3.30.200.20">
    <property type="entry name" value="Phosphorylase Kinase, domain 1"/>
    <property type="match status" value="1"/>
</dbReference>
<dbReference type="GO" id="GO:0005524">
    <property type="term" value="F:ATP binding"/>
    <property type="evidence" value="ECO:0007669"/>
    <property type="project" value="UniProtKB-UniRule"/>
</dbReference>
<dbReference type="Pfam" id="PF00069">
    <property type="entry name" value="Pkinase"/>
    <property type="match status" value="1"/>
</dbReference>
<evidence type="ECO:0000256" key="8">
    <source>
        <dbReference type="ARBA" id="ARBA00023242"/>
    </source>
</evidence>
<feature type="region of interest" description="Disordered" evidence="13">
    <location>
        <begin position="1014"/>
        <end position="1044"/>
    </location>
</feature>
<feature type="signal peptide" evidence="14">
    <location>
        <begin position="1"/>
        <end position="19"/>
    </location>
</feature>
<protein>
    <recommendedName>
        <fullName evidence="15">Protein kinase domain-containing protein</fullName>
    </recommendedName>
</protein>
<dbReference type="OrthoDB" id="28397at2759"/>
<dbReference type="GO" id="GO:0008024">
    <property type="term" value="C:cyclin/CDK positive transcription elongation factor complex"/>
    <property type="evidence" value="ECO:0007669"/>
    <property type="project" value="TreeGrafter"/>
</dbReference>
<feature type="region of interest" description="Disordered" evidence="13">
    <location>
        <begin position="951"/>
        <end position="982"/>
    </location>
</feature>
<dbReference type="FunFam" id="3.30.200.20:FF:000074">
    <property type="entry name" value="cyclin-dependent kinase 12 isoform X2"/>
    <property type="match status" value="1"/>
</dbReference>
<evidence type="ECO:0000313" key="17">
    <source>
        <dbReference type="Proteomes" id="UP000593567"/>
    </source>
</evidence>
<keyword evidence="14" id="KW-0732">Signal</keyword>
<dbReference type="GO" id="GO:0008353">
    <property type="term" value="F:RNA polymerase II CTD heptapeptide repeat kinase activity"/>
    <property type="evidence" value="ECO:0007669"/>
    <property type="project" value="UniProtKB-EC"/>
</dbReference>
<evidence type="ECO:0000256" key="10">
    <source>
        <dbReference type="ARBA" id="ARBA00048367"/>
    </source>
</evidence>
<evidence type="ECO:0000256" key="13">
    <source>
        <dbReference type="SAM" id="MobiDB-lite"/>
    </source>
</evidence>
<feature type="compositionally biased region" description="Low complexity" evidence="13">
    <location>
        <begin position="788"/>
        <end position="811"/>
    </location>
</feature>
<keyword evidence="8" id="KW-0539">Nucleus</keyword>
<dbReference type="FunFam" id="1.10.510.10:FF:000415">
    <property type="entry name" value="CMGC/CDK/CRK7 protein kinase, variant"/>
    <property type="match status" value="1"/>
</dbReference>
<comment type="similarity">
    <text evidence="2">Belongs to the protein kinase superfamily. CMGC Ser/Thr protein kinase family. CDC2/CDKX subfamily.</text>
</comment>
<comment type="catalytic activity">
    <reaction evidence="10">
        <text>L-seryl-[protein] + ATP = O-phospho-L-seryl-[protein] + ADP + H(+)</text>
        <dbReference type="Rhea" id="RHEA:17989"/>
        <dbReference type="Rhea" id="RHEA-COMP:9863"/>
        <dbReference type="Rhea" id="RHEA-COMP:11604"/>
        <dbReference type="ChEBI" id="CHEBI:15378"/>
        <dbReference type="ChEBI" id="CHEBI:29999"/>
        <dbReference type="ChEBI" id="CHEBI:30616"/>
        <dbReference type="ChEBI" id="CHEBI:83421"/>
        <dbReference type="ChEBI" id="CHEBI:456216"/>
        <dbReference type="EC" id="2.7.11.22"/>
    </reaction>
</comment>
<organism evidence="16 17">
    <name type="scientific">Bugula neritina</name>
    <name type="common">Brown bryozoan</name>
    <name type="synonym">Sertularia neritina</name>
    <dbReference type="NCBI Taxonomy" id="10212"/>
    <lineage>
        <taxon>Eukaryota</taxon>
        <taxon>Metazoa</taxon>
        <taxon>Spiralia</taxon>
        <taxon>Lophotrochozoa</taxon>
        <taxon>Bryozoa</taxon>
        <taxon>Gymnolaemata</taxon>
        <taxon>Cheilostomatida</taxon>
        <taxon>Flustrina</taxon>
        <taxon>Buguloidea</taxon>
        <taxon>Bugulidae</taxon>
        <taxon>Bugula</taxon>
    </lineage>
</organism>
<dbReference type="SUPFAM" id="SSF56112">
    <property type="entry name" value="Protein kinase-like (PK-like)"/>
    <property type="match status" value="1"/>
</dbReference>
<dbReference type="PANTHER" id="PTHR24056:SF546">
    <property type="entry name" value="CYCLIN-DEPENDENT KINASE 12"/>
    <property type="match status" value="1"/>
</dbReference>
<dbReference type="PROSITE" id="PS50011">
    <property type="entry name" value="PROTEIN_KINASE_DOM"/>
    <property type="match status" value="1"/>
</dbReference>
<dbReference type="InterPro" id="IPR017441">
    <property type="entry name" value="Protein_kinase_ATP_BS"/>
</dbReference>
<feature type="compositionally biased region" description="Low complexity" evidence="13">
    <location>
        <begin position="270"/>
        <end position="281"/>
    </location>
</feature>
<feature type="region of interest" description="Disordered" evidence="13">
    <location>
        <begin position="771"/>
        <end position="892"/>
    </location>
</feature>
<dbReference type="GO" id="GO:0032968">
    <property type="term" value="P:positive regulation of transcription elongation by RNA polymerase II"/>
    <property type="evidence" value="ECO:0007669"/>
    <property type="project" value="TreeGrafter"/>
</dbReference>
<feature type="region of interest" description="Disordered" evidence="13">
    <location>
        <begin position="1089"/>
        <end position="1191"/>
    </location>
</feature>
<feature type="compositionally biased region" description="Basic residues" evidence="13">
    <location>
        <begin position="252"/>
        <end position="261"/>
    </location>
</feature>
<feature type="compositionally biased region" description="Polar residues" evidence="13">
    <location>
        <begin position="1089"/>
        <end position="1108"/>
    </location>
</feature>
<feature type="compositionally biased region" description="Polar residues" evidence="13">
    <location>
        <begin position="1141"/>
        <end position="1158"/>
    </location>
</feature>
<feature type="region of interest" description="Disordered" evidence="13">
    <location>
        <begin position="21"/>
        <end position="72"/>
    </location>
</feature>
<sequence length="1191" mass="133388">MFIFFIIIVAVPVWQLLNSQDMSSNRRKERHSSGGSRRADNRKYDDHRHQAVDPEYDASTYTQDSHTLTPVPQSAVMAATRQQKPTLVNYDYASDDSPNPYSASHRKKDLKRSPSPNKKDKREAKKKKKKKSRSNSRDKESSVSKKHKHKRQSGISPSPPTEAADDIGLQASPIKRRASPPRQYAHDSPHRHPPASPPRAYQLVGKSRKEDFDVKHHRTRDRSPNHRRSSKSPTSPFAKSRRENWRSPLKPRSPRRGQSRSRSKERGMARSSYGNSNSGNRGMAGSSLIAELTKFKKGREVVFKRERQDSRPGSPGNHSHRKRGRDDVKLDNIVIRVDNEKAQNTPPPPKPPPSGQPLPPQKIPLPDLPPENHSKPTAPSARGIRDLPLPPTSNDDPFDEPEPVRPSSVKSTFKPTVKRPKILAKSGVLEKNKVSWGERCVDDYDIISQVGEGTYGQVYKAKRKDSDEMVALKKVRLENEKEGFPITAVREIKILRQLNHPNIVNLMEVVTDKQRAQDFRNDKGAFYLVFEYMDHDLLGLLESGMVQLHQDHIASFTKQLLDGLNYTHKKEFLHRDIKCSNILVNNRNTSPVLQLGQIKLADFGLARLYDSDDKDRPYTNKVITLWYRPPELLLGEERYGPSIDIWSVGCILGEFFTRKPIFPANEERQQLDLISRICGTPTPAVWPDVFKLPLFHTMKPKKSYSRRIREEFARFQMPGSALDLLDSMLKLDPSKRITAEEALRSVWLRNVDPEKIIPPVLPHIDCHEMWSKKRKKERQSNAGKHEVSASGEPAGSGSSRQSASDSQTNSSKDVPVKSDNTSASHANESTKEPVIPGLDISVSSSANTSTKSTTTTTSSSSRRSSNKDSGSSKFQQAGKKRSLTADSSSMIGSLDIASLVTPGKAPTIEELATKLNVPLETVDDQTKILLENLTKQLGLVARQGAAQTMSTLPPELREEQTGGSQSNIPPELRQAPPANIPPELRSQQTAISLNPESETAKEHDKLHHKHSVYSNKSHQHVHSYNHTHSGMDSSDANAEYSTSYPPVEIDDDKVSSIATLTVEYGHGKNRVRGSDAISESVLTSLQTDISSGMSNHSNGAVNTLSSSNTDKDRLENSSSQRHMNSNRGQQAKAGNGFLPRQLQSRPNNNYGRQQQQRPLANRQPHHMFNSRGGEPNSRPNQQPHGNQTRKW</sequence>
<dbReference type="AlphaFoldDB" id="A0A7J7JKH8"/>
<comment type="caution">
    <text evidence="16">The sequence shown here is derived from an EMBL/GenBank/DDBJ whole genome shotgun (WGS) entry which is preliminary data.</text>
</comment>
<comment type="subcellular location">
    <subcellularLocation>
        <location evidence="1">Nucleus</location>
    </subcellularLocation>
</comment>
<dbReference type="Proteomes" id="UP000593567">
    <property type="component" value="Unassembled WGS sequence"/>
</dbReference>
<evidence type="ECO:0000256" key="12">
    <source>
        <dbReference type="PROSITE-ProRule" id="PRU10141"/>
    </source>
</evidence>
<reference evidence="16" key="1">
    <citation type="submission" date="2020-06" db="EMBL/GenBank/DDBJ databases">
        <title>Draft genome of Bugula neritina, a colonial animal packing powerful symbionts and potential medicines.</title>
        <authorList>
            <person name="Rayko M."/>
        </authorList>
    </citation>
    <scope>NUCLEOTIDE SEQUENCE [LARGE SCALE GENOMIC DNA]</scope>
    <source>
        <strain evidence="16">Kwan_BN1</strain>
    </source>
</reference>
<proteinExistence type="inferred from homology"/>
<dbReference type="Gene3D" id="1.10.510.10">
    <property type="entry name" value="Transferase(Phosphotransferase) domain 1"/>
    <property type="match status" value="1"/>
</dbReference>
<evidence type="ECO:0000256" key="3">
    <source>
        <dbReference type="ARBA" id="ARBA00022527"/>
    </source>
</evidence>
<name>A0A7J7JKH8_BUGNE</name>
<dbReference type="InterPro" id="IPR050108">
    <property type="entry name" value="CDK"/>
</dbReference>
<feature type="compositionally biased region" description="Polar residues" evidence="13">
    <location>
        <begin position="1026"/>
        <end position="1044"/>
    </location>
</feature>
<dbReference type="GO" id="GO:0004693">
    <property type="term" value="F:cyclin-dependent protein serine/threonine kinase activity"/>
    <property type="evidence" value="ECO:0007669"/>
    <property type="project" value="UniProtKB-EC"/>
</dbReference>
<keyword evidence="6" id="KW-0418">Kinase</keyword>
<dbReference type="InterPro" id="IPR008271">
    <property type="entry name" value="Ser/Thr_kinase_AS"/>
</dbReference>
<feature type="compositionally biased region" description="Pro residues" evidence="13">
    <location>
        <begin position="345"/>
        <end position="369"/>
    </location>
</feature>
<feature type="chain" id="PRO_5029473834" description="Protein kinase domain-containing protein" evidence="14">
    <location>
        <begin position="20"/>
        <end position="1191"/>
    </location>
</feature>
<evidence type="ECO:0000256" key="9">
    <source>
        <dbReference type="ARBA" id="ARBA00047811"/>
    </source>
</evidence>
<accession>A0A7J7JKH8</accession>
<feature type="binding site" evidence="12">
    <location>
        <position position="473"/>
    </location>
    <ligand>
        <name>ATP</name>
        <dbReference type="ChEBI" id="CHEBI:30616"/>
    </ligand>
</feature>
<dbReference type="InterPro" id="IPR011009">
    <property type="entry name" value="Kinase-like_dom_sf"/>
</dbReference>
<comment type="catalytic activity">
    <reaction evidence="11">
        <text>[DNA-directed RNA polymerase] + ATP = phospho-[DNA-directed RNA polymerase] + ADP + H(+)</text>
        <dbReference type="Rhea" id="RHEA:10216"/>
        <dbReference type="Rhea" id="RHEA-COMP:11321"/>
        <dbReference type="Rhea" id="RHEA-COMP:11322"/>
        <dbReference type="ChEBI" id="CHEBI:15378"/>
        <dbReference type="ChEBI" id="CHEBI:30616"/>
        <dbReference type="ChEBI" id="CHEBI:43176"/>
        <dbReference type="ChEBI" id="CHEBI:68546"/>
        <dbReference type="ChEBI" id="CHEBI:456216"/>
        <dbReference type="EC" id="2.7.11.23"/>
    </reaction>
</comment>
<keyword evidence="5 12" id="KW-0547">Nucleotide-binding</keyword>
<feature type="compositionally biased region" description="Basic and acidic residues" evidence="13">
    <location>
        <begin position="298"/>
        <end position="310"/>
    </location>
</feature>
<dbReference type="GO" id="GO:0030332">
    <property type="term" value="F:cyclin binding"/>
    <property type="evidence" value="ECO:0007669"/>
    <property type="project" value="TreeGrafter"/>
</dbReference>
<dbReference type="PANTHER" id="PTHR24056">
    <property type="entry name" value="CELL DIVISION PROTEIN KINASE"/>
    <property type="match status" value="1"/>
</dbReference>
<feature type="compositionally biased region" description="Basic residues" evidence="13">
    <location>
        <begin position="215"/>
        <end position="230"/>
    </location>
</feature>
<keyword evidence="3" id="KW-0723">Serine/threonine-protein kinase</keyword>
<evidence type="ECO:0000256" key="1">
    <source>
        <dbReference type="ARBA" id="ARBA00004123"/>
    </source>
</evidence>
<feature type="compositionally biased region" description="Basic residues" evidence="13">
    <location>
        <begin position="124"/>
        <end position="134"/>
    </location>
</feature>
<evidence type="ECO:0000256" key="14">
    <source>
        <dbReference type="SAM" id="SignalP"/>
    </source>
</evidence>
<feature type="compositionally biased region" description="Polar residues" evidence="13">
    <location>
        <begin position="818"/>
        <end position="827"/>
    </location>
</feature>
<dbReference type="PROSITE" id="PS00108">
    <property type="entry name" value="PROTEIN_KINASE_ST"/>
    <property type="match status" value="1"/>
</dbReference>
<dbReference type="SMART" id="SM00220">
    <property type="entry name" value="S_TKc"/>
    <property type="match status" value="1"/>
</dbReference>
<keyword evidence="7 12" id="KW-0067">ATP-binding</keyword>
<keyword evidence="4" id="KW-0808">Transferase</keyword>
<evidence type="ECO:0000256" key="4">
    <source>
        <dbReference type="ARBA" id="ARBA00022679"/>
    </source>
</evidence>
<evidence type="ECO:0000256" key="2">
    <source>
        <dbReference type="ARBA" id="ARBA00006485"/>
    </source>
</evidence>
<comment type="catalytic activity">
    <reaction evidence="9">
        <text>L-threonyl-[protein] + ATP = O-phospho-L-threonyl-[protein] + ADP + H(+)</text>
        <dbReference type="Rhea" id="RHEA:46608"/>
        <dbReference type="Rhea" id="RHEA-COMP:11060"/>
        <dbReference type="Rhea" id="RHEA-COMP:11605"/>
        <dbReference type="ChEBI" id="CHEBI:15378"/>
        <dbReference type="ChEBI" id="CHEBI:30013"/>
        <dbReference type="ChEBI" id="CHEBI:30616"/>
        <dbReference type="ChEBI" id="CHEBI:61977"/>
        <dbReference type="ChEBI" id="CHEBI:456216"/>
        <dbReference type="EC" id="2.7.11.22"/>
    </reaction>
</comment>
<evidence type="ECO:0000259" key="15">
    <source>
        <dbReference type="PROSITE" id="PS50011"/>
    </source>
</evidence>
<gene>
    <name evidence="16" type="ORF">EB796_015597</name>
</gene>
<feature type="compositionally biased region" description="Polar residues" evidence="13">
    <location>
        <begin position="1177"/>
        <end position="1191"/>
    </location>
</feature>
<evidence type="ECO:0000313" key="16">
    <source>
        <dbReference type="EMBL" id="KAF6026094.1"/>
    </source>
</evidence>
<dbReference type="PROSITE" id="PS00107">
    <property type="entry name" value="PROTEIN_KINASE_ATP"/>
    <property type="match status" value="1"/>
</dbReference>
<evidence type="ECO:0000256" key="5">
    <source>
        <dbReference type="ARBA" id="ARBA00022741"/>
    </source>
</evidence>